<dbReference type="Gene3D" id="3.10.450.40">
    <property type="match status" value="1"/>
</dbReference>
<dbReference type="GO" id="GO:0017126">
    <property type="term" value="P:nucleologenesis"/>
    <property type="evidence" value="ECO:0007669"/>
    <property type="project" value="TreeGrafter"/>
</dbReference>
<reference evidence="2" key="1">
    <citation type="journal article" date="2013" name="Nat. Biotechnol.">
        <title>Draft genome sequence of chickpea (Cicer arietinum) provides a resource for trait improvement.</title>
        <authorList>
            <person name="Varshney R.K."/>
            <person name="Song C."/>
            <person name="Saxena R.K."/>
            <person name="Azam S."/>
            <person name="Yu S."/>
            <person name="Sharpe A.G."/>
            <person name="Cannon S."/>
            <person name="Baek J."/>
            <person name="Rosen B.D."/>
            <person name="Tar'an B."/>
            <person name="Millan T."/>
            <person name="Zhang X."/>
            <person name="Ramsay L.D."/>
            <person name="Iwata A."/>
            <person name="Wang Y."/>
            <person name="Nelson W."/>
            <person name="Farmer A.D."/>
            <person name="Gaur P.M."/>
            <person name="Soderlund C."/>
            <person name="Penmetsa R.V."/>
            <person name="Xu C."/>
            <person name="Bharti A.K."/>
            <person name="He W."/>
            <person name="Winter P."/>
            <person name="Zhao S."/>
            <person name="Hane J.K."/>
            <person name="Carrasquilla-Garcia N."/>
            <person name="Condie J.A."/>
            <person name="Upadhyaya H.D."/>
            <person name="Luo M.C."/>
            <person name="Thudi M."/>
            <person name="Gowda C.L."/>
            <person name="Singh N.P."/>
            <person name="Lichtenzveig J."/>
            <person name="Gali K.K."/>
            <person name="Rubio J."/>
            <person name="Nadarajan N."/>
            <person name="Dolezel J."/>
            <person name="Bansal K.C."/>
            <person name="Xu X."/>
            <person name="Edwards D."/>
            <person name="Zhang G."/>
            <person name="Kahl G."/>
            <person name="Gil J."/>
            <person name="Singh K.B."/>
            <person name="Datta S.K."/>
            <person name="Jackson S.A."/>
            <person name="Wang J."/>
            <person name="Cook D.R."/>
        </authorList>
    </citation>
    <scope>NUCLEOTIDE SEQUENCE [LARGE SCALE GENOMIC DNA]</scope>
    <source>
        <strain evidence="2">cv. CDC Frontier</strain>
    </source>
</reference>
<dbReference type="AlphaFoldDB" id="A0A3Q7YFQ7"/>
<proteinExistence type="predicted"/>
<feature type="compositionally biased region" description="Basic residues" evidence="1">
    <location>
        <begin position="201"/>
        <end position="215"/>
    </location>
</feature>
<dbReference type="InterPro" id="IPR044673">
    <property type="entry name" value="DCL-like"/>
</dbReference>
<dbReference type="KEGG" id="cam:101515238"/>
<dbReference type="STRING" id="3827.A0A3Q7YFQ7"/>
<dbReference type="PaxDb" id="3827-XP_004499475.1"/>
<gene>
    <name evidence="3" type="primary">LOC101515238</name>
</gene>
<evidence type="ECO:0000313" key="3">
    <source>
        <dbReference type="RefSeq" id="XP_027190910.1"/>
    </source>
</evidence>
<dbReference type="PANTHER" id="PTHR33415">
    <property type="entry name" value="PROTEIN EMBRYO DEFECTIVE 514"/>
    <property type="match status" value="1"/>
</dbReference>
<dbReference type="GeneID" id="101515238"/>
<dbReference type="Proteomes" id="UP000087171">
    <property type="component" value="Chromosome Ca5"/>
</dbReference>
<feature type="region of interest" description="Disordered" evidence="1">
    <location>
        <begin position="192"/>
        <end position="228"/>
    </location>
</feature>
<feature type="region of interest" description="Disordered" evidence="1">
    <location>
        <begin position="58"/>
        <end position="85"/>
    </location>
</feature>
<dbReference type="RefSeq" id="XP_027190910.1">
    <property type="nucleotide sequence ID" value="XM_027335109.1"/>
</dbReference>
<sequence length="228" mass="25885">MAEGAAPEVVDPNITTVATVDMDVENVVESKEKRAREDEESKDDVVLKKIKVDEEKSVEEQRLEKLEKQQDKTVEEEEKEPSGAINLGPKHFCSSLEMFHYFHNFLHAWPQNLNVNKYEHMMLLELLKNGHAEPDRKIGGGICAFQVRDHPHFKSRCYFLIREDDSVDDFSFRKCVDHILPLPEEMQLKNEANKRFGGGGGKHHGGKGGRGRGGRGRGGQGRGGKWRH</sequence>
<dbReference type="GO" id="GO:1901259">
    <property type="term" value="P:chloroplast rRNA processing"/>
    <property type="evidence" value="ECO:0007669"/>
    <property type="project" value="TreeGrafter"/>
</dbReference>
<accession>A0A3Q7YFQ7</accession>
<dbReference type="PANTHER" id="PTHR33415:SF12">
    <property type="entry name" value="PROTEIN EMBRYO DEFECTIVE 514"/>
    <property type="match status" value="1"/>
</dbReference>
<dbReference type="GO" id="GO:0009658">
    <property type="term" value="P:chloroplast organization"/>
    <property type="evidence" value="ECO:0007669"/>
    <property type="project" value="TreeGrafter"/>
</dbReference>
<evidence type="ECO:0000313" key="2">
    <source>
        <dbReference type="Proteomes" id="UP000087171"/>
    </source>
</evidence>
<dbReference type="Pfam" id="PF11523">
    <property type="entry name" value="DUF3223"/>
    <property type="match status" value="1"/>
</dbReference>
<dbReference type="FunFam" id="3.10.450.40:FF:000016">
    <property type="entry name" value="Predicted protein"/>
    <property type="match status" value="1"/>
</dbReference>
<organism evidence="2 3">
    <name type="scientific">Cicer arietinum</name>
    <name type="common">Chickpea</name>
    <name type="synonym">Garbanzo</name>
    <dbReference type="NCBI Taxonomy" id="3827"/>
    <lineage>
        <taxon>Eukaryota</taxon>
        <taxon>Viridiplantae</taxon>
        <taxon>Streptophyta</taxon>
        <taxon>Embryophyta</taxon>
        <taxon>Tracheophyta</taxon>
        <taxon>Spermatophyta</taxon>
        <taxon>Magnoliopsida</taxon>
        <taxon>eudicotyledons</taxon>
        <taxon>Gunneridae</taxon>
        <taxon>Pentapetalae</taxon>
        <taxon>rosids</taxon>
        <taxon>fabids</taxon>
        <taxon>Fabales</taxon>
        <taxon>Fabaceae</taxon>
        <taxon>Papilionoideae</taxon>
        <taxon>50 kb inversion clade</taxon>
        <taxon>NPAAA clade</taxon>
        <taxon>Hologalegina</taxon>
        <taxon>IRL clade</taxon>
        <taxon>Cicereae</taxon>
        <taxon>Cicer</taxon>
    </lineage>
</organism>
<name>A0A3Q7YFQ7_CICAR</name>
<protein>
    <submittedName>
        <fullName evidence="3">Protein EMBRYO DEFECTIVE 514-like</fullName>
    </submittedName>
</protein>
<keyword evidence="2" id="KW-1185">Reference proteome</keyword>
<reference evidence="3" key="2">
    <citation type="submission" date="2025-08" db="UniProtKB">
        <authorList>
            <consortium name="RefSeq"/>
        </authorList>
    </citation>
    <scope>IDENTIFICATION</scope>
    <source>
        <tissue evidence="3">Etiolated seedlings</tissue>
    </source>
</reference>
<dbReference type="OrthoDB" id="409625at2759"/>
<feature type="compositionally biased region" description="Basic and acidic residues" evidence="1">
    <location>
        <begin position="58"/>
        <end position="73"/>
    </location>
</feature>
<dbReference type="GO" id="GO:0005634">
    <property type="term" value="C:nucleus"/>
    <property type="evidence" value="ECO:0007669"/>
    <property type="project" value="TreeGrafter"/>
</dbReference>
<dbReference type="GO" id="GO:0009507">
    <property type="term" value="C:chloroplast"/>
    <property type="evidence" value="ECO:0007669"/>
    <property type="project" value="TreeGrafter"/>
</dbReference>
<feature type="compositionally biased region" description="Gly residues" evidence="1">
    <location>
        <begin position="216"/>
        <end position="228"/>
    </location>
</feature>
<evidence type="ECO:0000256" key="1">
    <source>
        <dbReference type="SAM" id="MobiDB-lite"/>
    </source>
</evidence>